<evidence type="ECO:0000313" key="2">
    <source>
        <dbReference type="Proteomes" id="UP000004848"/>
    </source>
</evidence>
<accession>A0NPU7</accession>
<name>A0NPU7_ROSAI</name>
<comment type="caution">
    <text evidence="1">The sequence shown here is derived from an EMBL/GenBank/DDBJ whole genome shotgun (WGS) entry which is preliminary data.</text>
</comment>
<dbReference type="Proteomes" id="UP000004848">
    <property type="component" value="Unassembled WGS sequence"/>
</dbReference>
<organism evidence="1 2">
    <name type="scientific">Roseibium aggregatum (strain ATCC 25650 / DSM 13394 / JCM 20685 / NBRC 16684 / NCIMB 2208 / IAM 12614 / B1)</name>
    <name type="common">Stappia aggregata</name>
    <dbReference type="NCBI Taxonomy" id="384765"/>
    <lineage>
        <taxon>Bacteria</taxon>
        <taxon>Pseudomonadati</taxon>
        <taxon>Pseudomonadota</taxon>
        <taxon>Alphaproteobacteria</taxon>
        <taxon>Hyphomicrobiales</taxon>
        <taxon>Stappiaceae</taxon>
        <taxon>Roseibium</taxon>
    </lineage>
</organism>
<dbReference type="InterPro" id="IPR052927">
    <property type="entry name" value="DCC_oxidoreductase"/>
</dbReference>
<sequence length="154" mass="17492">MDPITSHRQSPPAIADRLVNLPDNLPDNLIVFDGICVLCSGFARFVARHDRTVGYRFVDAHSEIGQALYRLHGLDPQKMETNIVIRHGRAYTKMASFTATMRSLGWPWKALTILELLPRSFSDWTYDRIAGNRYRLGRRACPLPSAALRERLLG</sequence>
<dbReference type="InterPro" id="IPR007263">
    <property type="entry name" value="DCC1-like"/>
</dbReference>
<dbReference type="eggNOG" id="COG3011">
    <property type="taxonomic scope" value="Bacteria"/>
</dbReference>
<dbReference type="GO" id="GO:0015035">
    <property type="term" value="F:protein-disulfide reductase activity"/>
    <property type="evidence" value="ECO:0007669"/>
    <property type="project" value="InterPro"/>
</dbReference>
<evidence type="ECO:0008006" key="3">
    <source>
        <dbReference type="Google" id="ProtNLM"/>
    </source>
</evidence>
<dbReference type="Pfam" id="PF04134">
    <property type="entry name" value="DCC1-like"/>
    <property type="match status" value="1"/>
</dbReference>
<evidence type="ECO:0000313" key="1">
    <source>
        <dbReference type="EMBL" id="EAV45460.1"/>
    </source>
</evidence>
<proteinExistence type="predicted"/>
<dbReference type="RefSeq" id="WP_006932844.1">
    <property type="nucleotide sequence ID" value="NZ_AAUW01000003.1"/>
</dbReference>
<reference evidence="1 2" key="1">
    <citation type="submission" date="2006-05" db="EMBL/GenBank/DDBJ databases">
        <authorList>
            <person name="King G."/>
            <person name="Ferriera S."/>
            <person name="Johnson J."/>
            <person name="Kravitz S."/>
            <person name="Beeson K."/>
            <person name="Sutton G."/>
            <person name="Rogers Y.-H."/>
            <person name="Friedman R."/>
            <person name="Frazier M."/>
            <person name="Venter J.C."/>
        </authorList>
    </citation>
    <scope>NUCLEOTIDE SEQUENCE [LARGE SCALE GENOMIC DNA]</scope>
    <source>
        <strain evidence="2">ATCC 25650 / DSM 13394 / JCM 20685 / NBRC 16684 / NCIMB 2208 / IAM 12614 / B1</strain>
    </source>
</reference>
<dbReference type="PANTHER" id="PTHR33639:SF2">
    <property type="entry name" value="DUF393 DOMAIN-CONTAINING PROTEIN"/>
    <property type="match status" value="1"/>
</dbReference>
<dbReference type="PANTHER" id="PTHR33639">
    <property type="entry name" value="THIOL-DISULFIDE OXIDOREDUCTASE DCC"/>
    <property type="match status" value="1"/>
</dbReference>
<dbReference type="AlphaFoldDB" id="A0NPU7"/>
<gene>
    <name evidence="1" type="ORF">SIAM614_19084</name>
</gene>
<protein>
    <recommendedName>
        <fullName evidence="3">DCC family thiol-disulfide oxidoreductase YuxK</fullName>
    </recommendedName>
</protein>
<dbReference type="EMBL" id="AAUW01000003">
    <property type="protein sequence ID" value="EAV45460.1"/>
    <property type="molecule type" value="Genomic_DNA"/>
</dbReference>
<dbReference type="OrthoDB" id="9785438at2"/>
<dbReference type="GeneID" id="68845578"/>